<reference evidence="1" key="2">
    <citation type="submission" date="2014-05" db="EMBL/GenBank/DDBJ databases">
        <title>The genome sequences of chimpanzee malaria parasites reveal the path to human adaptation.</title>
        <authorList>
            <person name="Otto T.D."/>
            <person name="Rayner J.C."/>
            <person name="Boehme U."/>
            <person name="Pain A."/>
            <person name="Spottiswoode N."/>
            <person name="Sanders M."/>
            <person name="Quail M."/>
            <person name="Ollomo B."/>
            <person name="Renaud F."/>
            <person name="Thomas A.W."/>
            <person name="Prugnolle F."/>
            <person name="Conway D.J."/>
            <person name="Newbold C."/>
            <person name="Berriman M."/>
        </authorList>
    </citation>
    <scope>NUCLEOTIDE SEQUENCE [LARGE SCALE GENOMIC DNA]</scope>
    <source>
        <strain evidence="1">CDC</strain>
    </source>
</reference>
<accession>A0A060S1J9</accession>
<protein>
    <submittedName>
        <fullName evidence="1">Uncharacterized protein</fullName>
    </submittedName>
</protein>
<dbReference type="Proteomes" id="UP000027581">
    <property type="component" value="Unassembled WGS sequence"/>
</dbReference>
<dbReference type="AlphaFoldDB" id="A0A060S1J9"/>
<evidence type="ECO:0000313" key="2">
    <source>
        <dbReference type="Proteomes" id="UP000027581"/>
    </source>
</evidence>
<sequence>MFPSFNNPYFNINKKCLQKENRIDMNPNKVEGTEVTNELYLQFQNEINIFINCINGHEKKNKEINYVETSHVMAGSEDEFIFYLRNIQDNQEKEKNRKEKQLRSHIINYSEYNKNYTTTQHIWNGGDIEKKHKKKKKNYSSNSMEKYNINKNNENIIFENMLNKNEKILNHKISEIIEFGKKRNDPNIYNRANKNIYTYLKNCNLKGYENGYMNISENYNDHNNMNIYNYEEEDDIWNTFMFTRNDSKDSKMIIANFVNRIRDSKQEQNNEDMMLKKYIHKKKKKNSYQSIYNNYTEHLNFNNINMENEQKISFSTYNNQSNVFKEYEKIVKKNEEILILLYKIIYKLNIFDINKKFNKKIEDVVNIYIIKVNNIISTYKLLLQYDNIQRRKLLEYYFKKNEIMLLKNILKYIIQLMSEIKHQYSGIKKQIQKKIMEIQKVDS</sequence>
<keyword evidence="2" id="KW-1185">Reference proteome</keyword>
<reference evidence="1" key="1">
    <citation type="submission" date="2014-01" db="EMBL/GenBank/DDBJ databases">
        <authorList>
            <person name="Aslett M."/>
        </authorList>
    </citation>
    <scope>NUCLEOTIDE SEQUENCE</scope>
    <source>
        <strain evidence="1">CDC</strain>
    </source>
</reference>
<dbReference type="VEuPathDB" id="PlasmoDB:PRCDC_1242800"/>
<dbReference type="VEuPathDB" id="PlasmoDB:PRG01_1246700"/>
<dbReference type="EMBL" id="HG810773">
    <property type="protein sequence ID" value="CDO65708.1"/>
    <property type="molecule type" value="Genomic_DNA"/>
</dbReference>
<evidence type="ECO:0000313" key="1">
    <source>
        <dbReference type="EMBL" id="CDO65708.1"/>
    </source>
</evidence>
<gene>
    <name evidence="1" type="ORF">PRCDC_1242800</name>
</gene>
<proteinExistence type="predicted"/>
<name>A0A060S1J9_PLARE</name>
<organism evidence="1 2">
    <name type="scientific">Plasmodium reichenowi</name>
    <dbReference type="NCBI Taxonomy" id="5854"/>
    <lineage>
        <taxon>Eukaryota</taxon>
        <taxon>Sar</taxon>
        <taxon>Alveolata</taxon>
        <taxon>Apicomplexa</taxon>
        <taxon>Aconoidasida</taxon>
        <taxon>Haemosporida</taxon>
        <taxon>Plasmodiidae</taxon>
        <taxon>Plasmodium</taxon>
        <taxon>Plasmodium (Laverania)</taxon>
    </lineage>
</organism>